<keyword evidence="7" id="KW-0233">DNA recombination</keyword>
<evidence type="ECO:0000256" key="3">
    <source>
        <dbReference type="ARBA" id="ARBA00022578"/>
    </source>
</evidence>
<dbReference type="EMBL" id="JAGTPG010000002">
    <property type="protein sequence ID" value="MBR8642037.1"/>
    <property type="molecule type" value="Genomic_DNA"/>
</dbReference>
<keyword evidence="5" id="KW-0862">Zinc</keyword>
<sequence length="407" mass="44480">MQLRYAFRLYPDAGQRAALARAFGCARVVFNDTVRAREDARRAGQPFPTAGQLSRRLITEAKQTASRCWLGEVSAVVLQQSLRDAETAYRNFFASLKGTRKGPRMGPPRLKSRKDARQSIRFTANARWNITDQGSLNLPEIGAVKVKWSRMLPAAPTSVTVVKDAAGRFFASFVIDTDPATDAARMPPTDRTVGIDLGLTHFAVLSDGTKIDSPRFLRRAEKKLKKAHRELSRKQKGSKNRAKARLKLARAHAKVADARREFHHQLSTKLISENQGIAVEDLSVVGLARTKLAKSVHDAGWSSFISMLTYKAQRYGRTLVRIGRFEPTSQTCSACGDVDGPKSLGVREWTCTSCGTVHDRDTNAAINIKTAAGLAVSACGAPVRPGAIPAQREETGSHGFPTGNRAA</sequence>
<dbReference type="Pfam" id="PF01385">
    <property type="entry name" value="OrfB_IS605"/>
    <property type="match status" value="1"/>
</dbReference>
<feature type="region of interest" description="Disordered" evidence="9">
    <location>
        <begin position="387"/>
        <end position="407"/>
    </location>
</feature>
<dbReference type="GO" id="GO:0003677">
    <property type="term" value="F:DNA binding"/>
    <property type="evidence" value="ECO:0007669"/>
    <property type="project" value="UniProtKB-KW"/>
</dbReference>
<feature type="domain" description="Probable transposase IS891/IS1136/IS1341" evidence="10">
    <location>
        <begin position="184"/>
        <end position="289"/>
    </location>
</feature>
<dbReference type="Proteomes" id="UP000682308">
    <property type="component" value="Unassembled WGS sequence"/>
</dbReference>
<comment type="caution">
    <text evidence="13">The sequence shown here is derived from an EMBL/GenBank/DDBJ whole genome shotgun (WGS) entry which is preliminary data.</text>
</comment>
<evidence type="ECO:0000313" key="13">
    <source>
        <dbReference type="EMBL" id="MBR8642037.1"/>
    </source>
</evidence>
<evidence type="ECO:0000256" key="2">
    <source>
        <dbReference type="ARBA" id="ARBA00011044"/>
    </source>
</evidence>
<dbReference type="PANTHER" id="PTHR30405:SF25">
    <property type="entry name" value="RNA-GUIDED DNA ENDONUCLEASE INSQ-RELATED"/>
    <property type="match status" value="1"/>
</dbReference>
<organism evidence="13 14">
    <name type="scientific">Streptomyces tuirus</name>
    <dbReference type="NCBI Taxonomy" id="68278"/>
    <lineage>
        <taxon>Bacteria</taxon>
        <taxon>Bacillati</taxon>
        <taxon>Actinomycetota</taxon>
        <taxon>Actinomycetes</taxon>
        <taxon>Kitasatosporales</taxon>
        <taxon>Streptomycetaceae</taxon>
        <taxon>Streptomyces</taxon>
    </lineage>
</organism>
<keyword evidence="3" id="KW-0815">Transposition</keyword>
<evidence type="ECO:0000313" key="14">
    <source>
        <dbReference type="Proteomes" id="UP000682308"/>
    </source>
</evidence>
<feature type="domain" description="Cas12f1-like TNB" evidence="11">
    <location>
        <begin position="301"/>
        <end position="368"/>
    </location>
</feature>
<dbReference type="AlphaFoldDB" id="A0A941FKT5"/>
<evidence type="ECO:0000256" key="8">
    <source>
        <dbReference type="SAM" id="Coils"/>
    </source>
</evidence>
<dbReference type="Pfam" id="PF07282">
    <property type="entry name" value="Cas12f1-like_TNB"/>
    <property type="match status" value="1"/>
</dbReference>
<reference evidence="13 14" key="1">
    <citation type="submission" date="2021-04" db="EMBL/GenBank/DDBJ databases">
        <title>Characterization of the biosynthetic gene cluster of new lipopeptides with antitumor activity in the genome of the marine Streptomyces PHM034.</title>
        <authorList>
            <person name="Ceniceros A."/>
            <person name="Canedo L."/>
            <person name="Mendez C."/>
            <person name="Olano C."/>
            <person name="Schleissner C."/>
            <person name="Cuevas C."/>
            <person name="De La Calle F."/>
            <person name="Salas J.A."/>
        </authorList>
    </citation>
    <scope>NUCLEOTIDE SEQUENCE [LARGE SCALE GENOMIC DNA]</scope>
    <source>
        <strain evidence="13 14">PHM034</strain>
    </source>
</reference>
<comment type="similarity">
    <text evidence="2">In the N-terminal section; belongs to the transposase 2 family.</text>
</comment>
<dbReference type="GO" id="GO:0006310">
    <property type="term" value="P:DNA recombination"/>
    <property type="evidence" value="ECO:0007669"/>
    <property type="project" value="UniProtKB-KW"/>
</dbReference>
<keyword evidence="14" id="KW-1185">Reference proteome</keyword>
<proteinExistence type="inferred from homology"/>
<evidence type="ECO:0000256" key="6">
    <source>
        <dbReference type="ARBA" id="ARBA00023125"/>
    </source>
</evidence>
<feature type="domain" description="Transposase putative helix-turn-helix" evidence="12">
    <location>
        <begin position="1"/>
        <end position="44"/>
    </location>
</feature>
<dbReference type="PANTHER" id="PTHR30405">
    <property type="entry name" value="TRANSPOSASE"/>
    <property type="match status" value="1"/>
</dbReference>
<dbReference type="InterPro" id="IPR051399">
    <property type="entry name" value="RNA-guided_DNA_endo/Transpos"/>
</dbReference>
<accession>A0A941FKT5</accession>
<dbReference type="InterPro" id="IPR021027">
    <property type="entry name" value="Transposase_put_HTH"/>
</dbReference>
<dbReference type="Pfam" id="PF12323">
    <property type="entry name" value="HTH_OrfB_IS605"/>
    <property type="match status" value="1"/>
</dbReference>
<evidence type="ECO:0000256" key="1">
    <source>
        <dbReference type="ARBA" id="ARBA00008761"/>
    </source>
</evidence>
<dbReference type="InterPro" id="IPR001959">
    <property type="entry name" value="Transposase"/>
</dbReference>
<keyword evidence="8" id="KW-0175">Coiled coil</keyword>
<evidence type="ECO:0000259" key="10">
    <source>
        <dbReference type="Pfam" id="PF01385"/>
    </source>
</evidence>
<dbReference type="NCBIfam" id="NF040570">
    <property type="entry name" value="guided_TnpB"/>
    <property type="match status" value="1"/>
</dbReference>
<evidence type="ECO:0000259" key="11">
    <source>
        <dbReference type="Pfam" id="PF07282"/>
    </source>
</evidence>
<protein>
    <submittedName>
        <fullName evidence="13">Transposase</fullName>
    </submittedName>
</protein>
<dbReference type="InterPro" id="IPR010095">
    <property type="entry name" value="Cas12f1-like_TNB"/>
</dbReference>
<evidence type="ECO:0000256" key="5">
    <source>
        <dbReference type="ARBA" id="ARBA00022833"/>
    </source>
</evidence>
<evidence type="ECO:0000259" key="12">
    <source>
        <dbReference type="Pfam" id="PF12323"/>
    </source>
</evidence>
<name>A0A941FKT5_9ACTN</name>
<keyword evidence="4" id="KW-0479">Metal-binding</keyword>
<dbReference type="GO" id="GO:0046872">
    <property type="term" value="F:metal ion binding"/>
    <property type="evidence" value="ECO:0007669"/>
    <property type="project" value="UniProtKB-KW"/>
</dbReference>
<evidence type="ECO:0000256" key="7">
    <source>
        <dbReference type="ARBA" id="ARBA00023172"/>
    </source>
</evidence>
<gene>
    <name evidence="13" type="ORF">KEF29_28740</name>
</gene>
<feature type="coiled-coil region" evidence="8">
    <location>
        <begin position="217"/>
        <end position="261"/>
    </location>
</feature>
<dbReference type="GO" id="GO:0032196">
    <property type="term" value="P:transposition"/>
    <property type="evidence" value="ECO:0007669"/>
    <property type="project" value="UniProtKB-KW"/>
</dbReference>
<comment type="similarity">
    <text evidence="1">In the C-terminal section; belongs to the transposase 35 family.</text>
</comment>
<evidence type="ECO:0000256" key="4">
    <source>
        <dbReference type="ARBA" id="ARBA00022723"/>
    </source>
</evidence>
<keyword evidence="6" id="KW-0238">DNA-binding</keyword>
<evidence type="ECO:0000256" key="9">
    <source>
        <dbReference type="SAM" id="MobiDB-lite"/>
    </source>
</evidence>